<dbReference type="Proteomes" id="UP001610446">
    <property type="component" value="Unassembled WGS sequence"/>
</dbReference>
<evidence type="ECO:0000256" key="1">
    <source>
        <dbReference type="SAM" id="MobiDB-lite"/>
    </source>
</evidence>
<dbReference type="InterPro" id="IPR021833">
    <property type="entry name" value="DUF3425"/>
</dbReference>
<accession>A0ABR4JLX1</accession>
<comment type="caution">
    <text evidence="2">The sequence shown here is derived from an EMBL/GenBank/DDBJ whole genome shotgun (WGS) entry which is preliminary data.</text>
</comment>
<organism evidence="2 3">
    <name type="scientific">Aspergillus pseudoustus</name>
    <dbReference type="NCBI Taxonomy" id="1810923"/>
    <lineage>
        <taxon>Eukaryota</taxon>
        <taxon>Fungi</taxon>
        <taxon>Dikarya</taxon>
        <taxon>Ascomycota</taxon>
        <taxon>Pezizomycotina</taxon>
        <taxon>Eurotiomycetes</taxon>
        <taxon>Eurotiomycetidae</taxon>
        <taxon>Eurotiales</taxon>
        <taxon>Aspergillaceae</taxon>
        <taxon>Aspergillus</taxon>
        <taxon>Aspergillus subgen. Nidulantes</taxon>
    </lineage>
</organism>
<reference evidence="2 3" key="1">
    <citation type="submission" date="2024-07" db="EMBL/GenBank/DDBJ databases">
        <title>Section-level genome sequencing and comparative genomics of Aspergillus sections Usti and Cavernicolus.</title>
        <authorList>
            <consortium name="Lawrence Berkeley National Laboratory"/>
            <person name="Nybo J.L."/>
            <person name="Vesth T.C."/>
            <person name="Theobald S."/>
            <person name="Frisvad J.C."/>
            <person name="Larsen T.O."/>
            <person name="Kjaerboelling I."/>
            <person name="Rothschild-Mancinelli K."/>
            <person name="Lyhne E.K."/>
            <person name="Kogle M.E."/>
            <person name="Barry K."/>
            <person name="Clum A."/>
            <person name="Na H."/>
            <person name="Ledsgaard L."/>
            <person name="Lin J."/>
            <person name="Lipzen A."/>
            <person name="Kuo A."/>
            <person name="Riley R."/>
            <person name="Mondo S."/>
            <person name="Labutti K."/>
            <person name="Haridas S."/>
            <person name="Pangalinan J."/>
            <person name="Salamov A.A."/>
            <person name="Simmons B.A."/>
            <person name="Magnuson J.K."/>
            <person name="Chen J."/>
            <person name="Drula E."/>
            <person name="Henrissat B."/>
            <person name="Wiebenga A."/>
            <person name="Lubbers R.J."/>
            <person name="Gomes A.C."/>
            <person name="Makela M.R."/>
            <person name="Stajich J."/>
            <person name="Grigoriev I.V."/>
            <person name="Mortensen U.H."/>
            <person name="De Vries R.P."/>
            <person name="Baker S.E."/>
            <person name="Andersen M.R."/>
        </authorList>
    </citation>
    <scope>NUCLEOTIDE SEQUENCE [LARGE SCALE GENOMIC DNA]</scope>
    <source>
        <strain evidence="2 3">CBS 123904</strain>
    </source>
</reference>
<feature type="region of interest" description="Disordered" evidence="1">
    <location>
        <begin position="43"/>
        <end position="73"/>
    </location>
</feature>
<keyword evidence="3" id="KW-1185">Reference proteome</keyword>
<sequence length="299" mass="33689">MSRTQPFSKTAPRIELAPMPQLAEAISREDDWTGIKDAAARRRAQTRLNTRAYPLRKKAEEEEESSNATRSQIHSEDTLVACWNVSQESVSPLPTSRVQQLHNAKKPLLSAADHTRNSQRQQKKIIFPLSSDHLITLLQYNVLRALATNRSLISGILTTPLDCAEEETIHVLPYPTNNPALLPPTLLPTTLQQTTPHGDWIDIFPCPVARDRLIRAAGTFDEDELWADCIGGLYEGFPDDEIVRRGMIVWSPPWDIAGWEMSEGFLRKWGWLLRGGTGALEATNRWRGKRGEEPLVEVV</sequence>
<protein>
    <submittedName>
        <fullName evidence="2">Uncharacterized protein</fullName>
    </submittedName>
</protein>
<name>A0ABR4JLX1_9EURO</name>
<dbReference type="PANTHER" id="PTHR38116">
    <property type="entry name" value="CHROMOSOME 7, WHOLE GENOME SHOTGUN SEQUENCE"/>
    <property type="match status" value="1"/>
</dbReference>
<gene>
    <name evidence="2" type="ORF">BJY01DRAFT_257243</name>
</gene>
<dbReference type="Pfam" id="PF11905">
    <property type="entry name" value="DUF3425"/>
    <property type="match status" value="1"/>
</dbReference>
<proteinExistence type="predicted"/>
<dbReference type="EMBL" id="JBFXLU010000117">
    <property type="protein sequence ID" value="KAL2840767.1"/>
    <property type="molecule type" value="Genomic_DNA"/>
</dbReference>
<dbReference type="PANTHER" id="PTHR38116:SF1">
    <property type="entry name" value="BZIP DOMAIN-CONTAINING PROTEIN"/>
    <property type="match status" value="1"/>
</dbReference>
<evidence type="ECO:0000313" key="3">
    <source>
        <dbReference type="Proteomes" id="UP001610446"/>
    </source>
</evidence>
<evidence type="ECO:0000313" key="2">
    <source>
        <dbReference type="EMBL" id="KAL2840767.1"/>
    </source>
</evidence>